<proteinExistence type="predicted"/>
<accession>A0A7V5HZF2</accession>
<evidence type="ECO:0008006" key="4">
    <source>
        <dbReference type="Google" id="ProtNLM"/>
    </source>
</evidence>
<protein>
    <recommendedName>
        <fullName evidence="4">Flagella basal body P-ring formation protein FlgA</fullName>
    </recommendedName>
</protein>
<name>A0A7V5HZF2_UNCAE</name>
<dbReference type="InterPro" id="IPR038548">
    <property type="entry name" value="SporV_AA_N_sf"/>
</dbReference>
<comment type="caution">
    <text evidence="3">The sequence shown here is derived from an EMBL/GenBank/DDBJ whole genome shotgun (WGS) entry which is preliminary data.</text>
</comment>
<dbReference type="Pfam" id="PF13144">
    <property type="entry name" value="ChapFlgA"/>
    <property type="match status" value="1"/>
</dbReference>
<dbReference type="PANTHER" id="PTHR36307">
    <property type="entry name" value="FLAGELLA BASAL BODY P-RING FORMATION PROTEIN FLGA"/>
    <property type="match status" value="1"/>
</dbReference>
<dbReference type="Proteomes" id="UP000886070">
    <property type="component" value="Unassembled WGS sequence"/>
</dbReference>
<feature type="domain" description="Flagella basal body P-ring formation protein FlgA SAF" evidence="2">
    <location>
        <begin position="139"/>
        <end position="196"/>
    </location>
</feature>
<dbReference type="AlphaFoldDB" id="A0A7V5HZF2"/>
<dbReference type="InterPro" id="IPR017585">
    <property type="entry name" value="SAF_FlgA"/>
</dbReference>
<reference evidence="3" key="1">
    <citation type="journal article" date="2020" name="mSystems">
        <title>Genome- and Community-Level Interaction Insights into Carbon Utilization and Element Cycling Functions of Hydrothermarchaeota in Hydrothermal Sediment.</title>
        <authorList>
            <person name="Zhou Z."/>
            <person name="Liu Y."/>
            <person name="Xu W."/>
            <person name="Pan J."/>
            <person name="Luo Z.H."/>
            <person name="Li M."/>
        </authorList>
    </citation>
    <scope>NUCLEOTIDE SEQUENCE [LARGE SCALE GENOMIC DNA]</scope>
    <source>
        <strain evidence="3">HyVt-92</strain>
    </source>
</reference>
<dbReference type="Pfam" id="PF12164">
    <property type="entry name" value="SporV_AA"/>
    <property type="match status" value="1"/>
</dbReference>
<evidence type="ECO:0000259" key="2">
    <source>
        <dbReference type="Pfam" id="PF13144"/>
    </source>
</evidence>
<sequence length="200" mass="22408">MKGKFILAVSVFILSYLLFFSHLTLGEEKVKVVVVLKKQAQVTDRFIYLKDIAEKIEADQSLIKKLSGLKVGSSPLPGKKRSLNEELVLVRLYQNGFSPDEVEVCGEREVVVFRKGSPFSDEKGDFSEEGENYKRGDFFVREGDIVSLVVEEPNLRVITRGRALQSGKKGEVIEVINISSCKRLKGRVTAPFTVKVNPLD</sequence>
<dbReference type="InterPro" id="IPR039246">
    <property type="entry name" value="Flagellar_FlgA"/>
</dbReference>
<dbReference type="Gene3D" id="2.60.480.10">
    <property type="entry name" value="eubacterium ventriosum atcc domain"/>
    <property type="match status" value="1"/>
</dbReference>
<dbReference type="InterPro" id="IPR021997">
    <property type="entry name" value="SporV_AA"/>
</dbReference>
<dbReference type="PANTHER" id="PTHR36307:SF1">
    <property type="entry name" value="FLAGELLA BASAL BODY P-RING FORMATION PROTEIN FLGA"/>
    <property type="match status" value="1"/>
</dbReference>
<dbReference type="EMBL" id="DRTT01000089">
    <property type="protein sequence ID" value="HHF98426.1"/>
    <property type="molecule type" value="Genomic_DNA"/>
</dbReference>
<dbReference type="GO" id="GO:0044780">
    <property type="term" value="P:bacterial-type flagellum assembly"/>
    <property type="evidence" value="ECO:0007669"/>
    <property type="project" value="InterPro"/>
</dbReference>
<feature type="domain" description="Stage V sporulation protein AA" evidence="1">
    <location>
        <begin position="34"/>
        <end position="112"/>
    </location>
</feature>
<evidence type="ECO:0000313" key="3">
    <source>
        <dbReference type="EMBL" id="HHF98426.1"/>
    </source>
</evidence>
<gene>
    <name evidence="3" type="ORF">ENL39_02945</name>
</gene>
<dbReference type="Gene3D" id="2.30.30.760">
    <property type="match status" value="1"/>
</dbReference>
<organism evidence="3">
    <name type="scientific">Aerophobetes bacterium</name>
    <dbReference type="NCBI Taxonomy" id="2030807"/>
    <lineage>
        <taxon>Bacteria</taxon>
        <taxon>Candidatus Aerophobota</taxon>
    </lineage>
</organism>
<evidence type="ECO:0000259" key="1">
    <source>
        <dbReference type="Pfam" id="PF12164"/>
    </source>
</evidence>